<sequence length="751" mass="82204">MSEYKIPESESPTSGRRQRVESQELNGDDTMVNIYRQEASVEEDGMTNLVIQKPTINRAAHSSLPTSDQQPTNRSGDFEDVLKSLEMGSETTLTKSHQEIESNENNNSPAYSEPSMEASVFPLNPLASEKIDDSQPEPRPHGSSSDSVSSSAIVTPQQQHTERFGSVSEIQRGSGDSGVDVERSDFKIARSFITKQQLSTKQPATVVLMDEVRPLNTGSSISAPTDVQPAAAPIEHTHNLPEGTDMSPTSSEGSPVQKSKLSLLPSAFGFAASLLPLARTESASSTASSATDKSSSSAGTQERSSTSPTNNVRHRRGSSDASETSSIISTSSSKGIVDSIPALGSLGPSSWRSLTTFLTSRAPVAPIQESPLTPTPGKNQRAAARDILQVGEETPSTSFLLHHVTSASATADRRRSLELGGPQMLREGFERVKAEMASSAKELREKERQKRDSARSEATLGTSNAEDVDEAGRSTAAQAGSKEEGTSDRHSLGSDGIDWSFWGSVMSDYELVARTRPKALSRAIQEGVPAVVRGTIWQLMSASKSITLEATYSALLKLPSPHEKAIQKDLSRTFPNHAYFKKGNGVGQENLFNVVKAYMFAEGLEAIFRFSMALMRKNEVELLRLDFEGILRFLTIDIFECYKNTASKVVDEDAESVAEPASETEWLTNEFVRDAYAVQFTPFMLDSFAGEWEEHLRTQNAHAMELDTLRNANRSLRDQVNNEHVEIVKQLVQSRIEKEELENELIRYKVM</sequence>
<evidence type="ECO:0000313" key="2">
    <source>
        <dbReference type="Proteomes" id="UP001243375"/>
    </source>
</evidence>
<comment type="caution">
    <text evidence="1">The sequence shown here is derived from an EMBL/GenBank/DDBJ whole genome shotgun (WGS) entry which is preliminary data.</text>
</comment>
<evidence type="ECO:0000313" key="1">
    <source>
        <dbReference type="EMBL" id="KAJ9118572.1"/>
    </source>
</evidence>
<reference evidence="1" key="1">
    <citation type="submission" date="2023-04" db="EMBL/GenBank/DDBJ databases">
        <title>Draft Genome sequencing of Naganishia species isolated from polar environments using Oxford Nanopore Technology.</title>
        <authorList>
            <person name="Leo P."/>
            <person name="Venkateswaran K."/>
        </authorList>
    </citation>
    <scope>NUCLEOTIDE SEQUENCE</scope>
    <source>
        <strain evidence="1">MNA-CCFEE 5425</strain>
    </source>
</reference>
<proteinExistence type="predicted"/>
<gene>
    <name evidence="1" type="ORF">QFC22_003792</name>
</gene>
<organism evidence="1 2">
    <name type="scientific">Naganishia vaughanmartiniae</name>
    <dbReference type="NCBI Taxonomy" id="1424756"/>
    <lineage>
        <taxon>Eukaryota</taxon>
        <taxon>Fungi</taxon>
        <taxon>Dikarya</taxon>
        <taxon>Basidiomycota</taxon>
        <taxon>Agaricomycotina</taxon>
        <taxon>Tremellomycetes</taxon>
        <taxon>Filobasidiales</taxon>
        <taxon>Filobasidiaceae</taxon>
        <taxon>Naganishia</taxon>
    </lineage>
</organism>
<protein>
    <submittedName>
        <fullName evidence="1">Uncharacterized protein</fullName>
    </submittedName>
</protein>
<accession>A0ACC2X5K1</accession>
<dbReference type="EMBL" id="JASBWU010000010">
    <property type="protein sequence ID" value="KAJ9118572.1"/>
    <property type="molecule type" value="Genomic_DNA"/>
</dbReference>
<name>A0ACC2X5K1_9TREE</name>
<keyword evidence="2" id="KW-1185">Reference proteome</keyword>
<dbReference type="Proteomes" id="UP001243375">
    <property type="component" value="Unassembled WGS sequence"/>
</dbReference>